<dbReference type="InterPro" id="IPR018035">
    <property type="entry name" value="Flagellar_FliH/T3SS_HrpE"/>
</dbReference>
<feature type="region of interest" description="Disordered" evidence="8">
    <location>
        <begin position="289"/>
        <end position="368"/>
    </location>
</feature>
<dbReference type="PANTHER" id="PTHR34982:SF1">
    <property type="entry name" value="FLAGELLAR ASSEMBLY PROTEIN FLIH"/>
    <property type="match status" value="1"/>
</dbReference>
<keyword evidence="4" id="KW-0813">Transport</keyword>
<evidence type="ECO:0000259" key="10">
    <source>
        <dbReference type="Pfam" id="PF09811"/>
    </source>
</evidence>
<organism evidence="11 12">
    <name type="scientific">Enterovibrio norvegicus DSM 15893</name>
    <dbReference type="NCBI Taxonomy" id="1121869"/>
    <lineage>
        <taxon>Bacteria</taxon>
        <taxon>Pseudomonadati</taxon>
        <taxon>Pseudomonadota</taxon>
        <taxon>Gammaproteobacteria</taxon>
        <taxon>Vibrionales</taxon>
        <taxon>Vibrionaceae</taxon>
        <taxon>Enterovibrio</taxon>
    </lineage>
</organism>
<keyword evidence="11" id="KW-0966">Cell projection</keyword>
<evidence type="ECO:0000256" key="2">
    <source>
        <dbReference type="ARBA" id="ARBA00006602"/>
    </source>
</evidence>
<protein>
    <recommendedName>
        <fullName evidence="3">Flagellar assembly protein FliH</fullName>
    </recommendedName>
</protein>
<evidence type="ECO:0000256" key="4">
    <source>
        <dbReference type="ARBA" id="ARBA00022448"/>
    </source>
</evidence>
<dbReference type="NCBIfam" id="NF004270">
    <property type="entry name" value="PRK05687.2-1"/>
    <property type="match status" value="1"/>
</dbReference>
<proteinExistence type="inferred from homology"/>
<comment type="function">
    <text evidence="1">Needed for flagellar regrowth and assembly.</text>
</comment>
<feature type="compositionally biased region" description="Acidic residues" evidence="8">
    <location>
        <begin position="359"/>
        <end position="368"/>
    </location>
</feature>
<keyword evidence="7" id="KW-1006">Bacterial flagellum protein export</keyword>
<feature type="compositionally biased region" description="Low complexity" evidence="8">
    <location>
        <begin position="295"/>
        <end position="308"/>
    </location>
</feature>
<gene>
    <name evidence="11" type="ORF">SAMN03084138_01448</name>
</gene>
<evidence type="ECO:0000256" key="7">
    <source>
        <dbReference type="ARBA" id="ARBA00023225"/>
    </source>
</evidence>
<evidence type="ECO:0000256" key="5">
    <source>
        <dbReference type="ARBA" id="ARBA00022795"/>
    </source>
</evidence>
<evidence type="ECO:0000256" key="8">
    <source>
        <dbReference type="SAM" id="MobiDB-lite"/>
    </source>
</evidence>
<dbReference type="STRING" id="1121869.SAMN03084138_01448"/>
<evidence type="ECO:0000259" key="9">
    <source>
        <dbReference type="Pfam" id="PF02108"/>
    </source>
</evidence>
<dbReference type="GO" id="GO:0005829">
    <property type="term" value="C:cytosol"/>
    <property type="evidence" value="ECO:0007669"/>
    <property type="project" value="TreeGrafter"/>
</dbReference>
<feature type="compositionally biased region" description="Polar residues" evidence="8">
    <location>
        <begin position="346"/>
        <end position="355"/>
    </location>
</feature>
<dbReference type="AlphaFoldDB" id="A0A1I5N2S9"/>
<feature type="domain" description="Essential protein Yae1 N-terminal" evidence="10">
    <location>
        <begin position="78"/>
        <end position="110"/>
    </location>
</feature>
<dbReference type="GO" id="GO:0015031">
    <property type="term" value="P:protein transport"/>
    <property type="evidence" value="ECO:0007669"/>
    <property type="project" value="UniProtKB-KW"/>
</dbReference>
<feature type="domain" description="Flagellar assembly protein FliH/Type III secretion system HrpE" evidence="9">
    <location>
        <begin position="129"/>
        <end position="254"/>
    </location>
</feature>
<dbReference type="EMBL" id="FOWR01000009">
    <property type="protein sequence ID" value="SFP16215.1"/>
    <property type="molecule type" value="Genomic_DNA"/>
</dbReference>
<dbReference type="Proteomes" id="UP000182692">
    <property type="component" value="Unassembled WGS sequence"/>
</dbReference>
<feature type="compositionally biased region" description="Basic and acidic residues" evidence="8">
    <location>
        <begin position="311"/>
        <end position="326"/>
    </location>
</feature>
<feature type="compositionally biased region" description="Acidic residues" evidence="8">
    <location>
        <begin position="49"/>
        <end position="58"/>
    </location>
</feature>
<feature type="region of interest" description="Disordered" evidence="8">
    <location>
        <begin position="26"/>
        <end position="58"/>
    </location>
</feature>
<dbReference type="RefSeq" id="WP_074926193.1">
    <property type="nucleotide sequence ID" value="NZ_FOWR01000009.1"/>
</dbReference>
<keyword evidence="11" id="KW-0282">Flagellum</keyword>
<dbReference type="InterPro" id="IPR051472">
    <property type="entry name" value="T3SS_Stator/FliH"/>
</dbReference>
<dbReference type="OrthoDB" id="8480773at2"/>
<accession>A0A1I5N2S9</accession>
<comment type="similarity">
    <text evidence="2">Belongs to the FliH family.</text>
</comment>
<dbReference type="InterPro" id="IPR019191">
    <property type="entry name" value="Essential_protein_Yae1_N"/>
</dbReference>
<evidence type="ECO:0000313" key="11">
    <source>
        <dbReference type="EMBL" id="SFP16215.1"/>
    </source>
</evidence>
<keyword evidence="5" id="KW-1005">Bacterial flagellum biogenesis</keyword>
<keyword evidence="6" id="KW-0653">Protein transport</keyword>
<dbReference type="GO" id="GO:0044781">
    <property type="term" value="P:bacterial-type flagellum organization"/>
    <property type="evidence" value="ECO:0007669"/>
    <property type="project" value="UniProtKB-KW"/>
</dbReference>
<dbReference type="GeneID" id="35871824"/>
<sequence>MSFDRRRGYIRSTEQEEGVLERWSIPNYDPNAALPKETALNYDPGWEPSDIEEEPEEPEIDFKMLTPDALEQIRHSAYEEGMEEGRDAGFTEGRDAGFEEGKTAGFDAGKEEGFQEGLTEGQQLIENRCQYLDAIIEKLAFPLTQVDHHVHQQVMDMVIQLTKAVIQTEVLTNPQVILNTLREAVAALPMAGRQIAIYLHPEDMDVVTEAHSAESLQDRQWKLFSEPSFNRGDIQVACGDSVVDYRMDDRIKQLLTRFAGQNLTSEPELPEDGAGADVLRNVDISDIPAEESQSEPEPQQEIQAADQQTDSEAHLEPVESDSDKEAVNMAEQTDAASGEEVAPQDLHSTNETDTSPVDDAGDEDDQPV</sequence>
<evidence type="ECO:0000256" key="6">
    <source>
        <dbReference type="ARBA" id="ARBA00022927"/>
    </source>
</evidence>
<evidence type="ECO:0000313" key="12">
    <source>
        <dbReference type="Proteomes" id="UP000182692"/>
    </source>
</evidence>
<evidence type="ECO:0000256" key="1">
    <source>
        <dbReference type="ARBA" id="ARBA00003041"/>
    </source>
</evidence>
<name>A0A1I5N2S9_9GAMM</name>
<reference evidence="11 12" key="1">
    <citation type="submission" date="2016-10" db="EMBL/GenBank/DDBJ databases">
        <authorList>
            <person name="de Groot N.N."/>
        </authorList>
    </citation>
    <scope>NUCLEOTIDE SEQUENCE [LARGE SCALE GENOMIC DNA]</scope>
    <source>
        <strain evidence="11 12">DSM 15893</strain>
    </source>
</reference>
<dbReference type="Pfam" id="PF09811">
    <property type="entry name" value="Yae1_N"/>
    <property type="match status" value="1"/>
</dbReference>
<evidence type="ECO:0000256" key="3">
    <source>
        <dbReference type="ARBA" id="ARBA00016507"/>
    </source>
</evidence>
<dbReference type="Pfam" id="PF02108">
    <property type="entry name" value="FliH"/>
    <property type="match status" value="1"/>
</dbReference>
<keyword evidence="11" id="KW-0969">Cilium</keyword>
<dbReference type="PANTHER" id="PTHR34982">
    <property type="entry name" value="YOP PROTEINS TRANSLOCATION PROTEIN L"/>
    <property type="match status" value="1"/>
</dbReference>